<dbReference type="PANTHER" id="PTHR38030:SF2">
    <property type="entry name" value="PROTOPORPHYRINOGEN IX DEHYDROGENASE [QUINONE]"/>
    <property type="match status" value="1"/>
</dbReference>
<name>A0AAU7DS88_9MICO</name>
<dbReference type="PANTHER" id="PTHR38030">
    <property type="entry name" value="PROTOPORPHYRINOGEN IX DEHYDROGENASE [MENAQUINONE]"/>
    <property type="match status" value="1"/>
</dbReference>
<dbReference type="GO" id="GO:0070819">
    <property type="term" value="F:menaquinone-dependent protoporphyrinogen oxidase activity"/>
    <property type="evidence" value="ECO:0007669"/>
    <property type="project" value="TreeGrafter"/>
</dbReference>
<feature type="domain" description="Flavodoxin-like" evidence="1">
    <location>
        <begin position="3"/>
        <end position="157"/>
    </location>
</feature>
<dbReference type="InterPro" id="IPR052200">
    <property type="entry name" value="Protoporphyrinogen_IX_DH"/>
</dbReference>
<dbReference type="Pfam" id="PF12724">
    <property type="entry name" value="Flavodoxin_5"/>
    <property type="match status" value="1"/>
</dbReference>
<dbReference type="InterPro" id="IPR008254">
    <property type="entry name" value="Flavodoxin/NO_synth"/>
</dbReference>
<evidence type="ECO:0000259" key="1">
    <source>
        <dbReference type="PROSITE" id="PS50902"/>
    </source>
</evidence>
<sequence length="169" mass="18460">MRVLVTAASRHGSTREIAQEIAQEIRAAGLECDQLEPKEISSVADYDCVIVGSAIYVGNWMAEARDLLDRTRVELLDRKVWLFSSGLSDTPSKEANSTPALFARMKDVGAVEHRHFSGKLDVLALSLAERAAIMAARGKYGDARDMEAVHGWASQIAQRIGAQHPAQVD</sequence>
<accession>A0AAU7DS88</accession>
<reference evidence="2" key="1">
    <citation type="submission" date="2024-02" db="EMBL/GenBank/DDBJ databases">
        <title>Tomenella chthoni gen. nov. sp. nov., a member of the family Jonesiaceae isolated from bat guano.</title>
        <authorList>
            <person name="Miller S.L."/>
            <person name="King J."/>
            <person name="Sankaranarayanan K."/>
            <person name="Lawson P.A."/>
        </authorList>
    </citation>
    <scope>NUCLEOTIDE SEQUENCE</scope>
    <source>
        <strain evidence="2">BS-20</strain>
    </source>
</reference>
<dbReference type="SUPFAM" id="SSF52218">
    <property type="entry name" value="Flavoproteins"/>
    <property type="match status" value="1"/>
</dbReference>
<evidence type="ECO:0000313" key="2">
    <source>
        <dbReference type="EMBL" id="XBH20663.1"/>
    </source>
</evidence>
<dbReference type="AlphaFoldDB" id="A0AAU7DS88"/>
<proteinExistence type="predicted"/>
<organism evidence="2">
    <name type="scientific">Jonesiaceae bacterium BS-20</name>
    <dbReference type="NCBI Taxonomy" id="3120821"/>
    <lineage>
        <taxon>Bacteria</taxon>
        <taxon>Bacillati</taxon>
        <taxon>Actinomycetota</taxon>
        <taxon>Actinomycetes</taxon>
        <taxon>Micrococcales</taxon>
        <taxon>Jonesiaceae</taxon>
    </lineage>
</organism>
<dbReference type="GO" id="GO:0010181">
    <property type="term" value="F:FMN binding"/>
    <property type="evidence" value="ECO:0007669"/>
    <property type="project" value="InterPro"/>
</dbReference>
<dbReference type="EMBL" id="CP146203">
    <property type="protein sequence ID" value="XBH20663.1"/>
    <property type="molecule type" value="Genomic_DNA"/>
</dbReference>
<dbReference type="GO" id="GO:0006783">
    <property type="term" value="P:heme biosynthetic process"/>
    <property type="evidence" value="ECO:0007669"/>
    <property type="project" value="TreeGrafter"/>
</dbReference>
<protein>
    <submittedName>
        <fullName evidence="2">Flavodoxin domain-containing protein</fullName>
    </submittedName>
</protein>
<gene>
    <name evidence="2" type="ORF">V5R04_10510</name>
</gene>
<dbReference type="PROSITE" id="PS50902">
    <property type="entry name" value="FLAVODOXIN_LIKE"/>
    <property type="match status" value="1"/>
</dbReference>
<dbReference type="InterPro" id="IPR029039">
    <property type="entry name" value="Flavoprotein-like_sf"/>
</dbReference>
<dbReference type="Gene3D" id="3.40.50.360">
    <property type="match status" value="1"/>
</dbReference>
<dbReference type="InterPro" id="IPR026816">
    <property type="entry name" value="Flavodoxin_dom"/>
</dbReference>